<feature type="transmembrane region" description="Helical" evidence="1">
    <location>
        <begin position="20"/>
        <end position="39"/>
    </location>
</feature>
<comment type="caution">
    <text evidence="2">The sequence shown here is derived from an EMBL/GenBank/DDBJ whole genome shotgun (WGS) entry which is preliminary data.</text>
</comment>
<evidence type="ECO:0000313" key="3">
    <source>
        <dbReference type="Proteomes" id="UP000234950"/>
    </source>
</evidence>
<dbReference type="SUPFAM" id="SSF103473">
    <property type="entry name" value="MFS general substrate transporter"/>
    <property type="match status" value="1"/>
</dbReference>
<feature type="transmembrane region" description="Helical" evidence="1">
    <location>
        <begin position="269"/>
        <end position="291"/>
    </location>
</feature>
<dbReference type="Proteomes" id="UP000234950">
    <property type="component" value="Unassembled WGS sequence"/>
</dbReference>
<keyword evidence="1" id="KW-0472">Membrane</keyword>
<dbReference type="GO" id="GO:0006814">
    <property type="term" value="P:sodium ion transport"/>
    <property type="evidence" value="ECO:0007669"/>
    <property type="project" value="InterPro"/>
</dbReference>
<keyword evidence="3" id="KW-1185">Reference proteome</keyword>
<feature type="transmembrane region" description="Helical" evidence="1">
    <location>
        <begin position="160"/>
        <end position="180"/>
    </location>
</feature>
<dbReference type="InterPro" id="IPR039672">
    <property type="entry name" value="MFS_2"/>
</dbReference>
<keyword evidence="1" id="KW-1133">Transmembrane helix</keyword>
<feature type="transmembrane region" description="Helical" evidence="1">
    <location>
        <begin position="364"/>
        <end position="384"/>
    </location>
</feature>
<dbReference type="NCBIfam" id="TIGR00792">
    <property type="entry name" value="gph"/>
    <property type="match status" value="1"/>
</dbReference>
<name>A0A2N5HFG7_9BACI</name>
<dbReference type="AlphaFoldDB" id="A0A2N5HFG7"/>
<feature type="transmembrane region" description="Helical" evidence="1">
    <location>
        <begin position="228"/>
        <end position="249"/>
    </location>
</feature>
<evidence type="ECO:0000256" key="1">
    <source>
        <dbReference type="SAM" id="Phobius"/>
    </source>
</evidence>
<dbReference type="EMBL" id="PGVE01000044">
    <property type="protein sequence ID" value="PLS04242.1"/>
    <property type="molecule type" value="Genomic_DNA"/>
</dbReference>
<dbReference type="CDD" id="cd17332">
    <property type="entry name" value="MFS_MelB_like"/>
    <property type="match status" value="1"/>
</dbReference>
<dbReference type="OrthoDB" id="9764596at2"/>
<dbReference type="InterPro" id="IPR036259">
    <property type="entry name" value="MFS_trans_sf"/>
</dbReference>
<feature type="transmembrane region" description="Helical" evidence="1">
    <location>
        <begin position="186"/>
        <end position="207"/>
    </location>
</feature>
<evidence type="ECO:0000313" key="2">
    <source>
        <dbReference type="EMBL" id="PLS04242.1"/>
    </source>
</evidence>
<reference evidence="2 3" key="1">
    <citation type="submission" date="2017-11" db="EMBL/GenBank/DDBJ databases">
        <title>Comparitive Functional Genomics of Dry Heat Resistant strains isolated from the Viking Spacecraft.</title>
        <authorList>
            <person name="Seuylemezian A."/>
            <person name="Cooper K."/>
            <person name="Vaishampayan P."/>
        </authorList>
    </citation>
    <scope>NUCLEOTIDE SEQUENCE [LARGE SCALE GENOMIC DNA]</scope>
    <source>
        <strain evidence="2 3">V32-6</strain>
    </source>
</reference>
<dbReference type="GO" id="GO:0015293">
    <property type="term" value="F:symporter activity"/>
    <property type="evidence" value="ECO:0007669"/>
    <property type="project" value="InterPro"/>
</dbReference>
<keyword evidence="1" id="KW-0812">Transmembrane</keyword>
<gene>
    <name evidence="2" type="ORF">CVD27_12120</name>
</gene>
<dbReference type="RefSeq" id="WP_101648169.1">
    <property type="nucleotide sequence ID" value="NZ_PGVE01000044.1"/>
</dbReference>
<dbReference type="Gene3D" id="1.20.1250.20">
    <property type="entry name" value="MFS general substrate transporter like domains"/>
    <property type="match status" value="1"/>
</dbReference>
<feature type="transmembrane region" description="Helical" evidence="1">
    <location>
        <begin position="45"/>
        <end position="66"/>
    </location>
</feature>
<feature type="transmembrane region" description="Helical" evidence="1">
    <location>
        <begin position="404"/>
        <end position="430"/>
    </location>
</feature>
<proteinExistence type="predicted"/>
<protein>
    <submittedName>
        <fullName evidence="2">MFS transporter</fullName>
    </submittedName>
</protein>
<organism evidence="2 3">
    <name type="scientific">Neobacillus cucumis</name>
    <dbReference type="NCBI Taxonomy" id="1740721"/>
    <lineage>
        <taxon>Bacteria</taxon>
        <taxon>Bacillati</taxon>
        <taxon>Bacillota</taxon>
        <taxon>Bacilli</taxon>
        <taxon>Bacillales</taxon>
        <taxon>Bacillaceae</taxon>
        <taxon>Neobacillus</taxon>
    </lineage>
</organism>
<dbReference type="GO" id="GO:0008643">
    <property type="term" value="P:carbohydrate transport"/>
    <property type="evidence" value="ECO:0007669"/>
    <property type="project" value="InterPro"/>
</dbReference>
<feature type="transmembrane region" description="Helical" evidence="1">
    <location>
        <begin position="323"/>
        <end position="344"/>
    </location>
</feature>
<dbReference type="PANTHER" id="PTHR11328">
    <property type="entry name" value="MAJOR FACILITATOR SUPERFAMILY DOMAIN-CONTAINING PROTEIN"/>
    <property type="match status" value="1"/>
</dbReference>
<dbReference type="GO" id="GO:0005886">
    <property type="term" value="C:plasma membrane"/>
    <property type="evidence" value="ECO:0007669"/>
    <property type="project" value="TreeGrafter"/>
</dbReference>
<accession>A0A2N5HFG7</accession>
<feature type="transmembrane region" description="Helical" evidence="1">
    <location>
        <begin position="87"/>
        <end position="108"/>
    </location>
</feature>
<feature type="transmembrane region" description="Helical" evidence="1">
    <location>
        <begin position="298"/>
        <end position="317"/>
    </location>
</feature>
<sequence length="450" mass="49082">MANTNLLSDKVPFHRRISYALTDTGGNLLYCIIGGYLLYFYTDVFGLSVGVAGTLLLLTRLIDAVDAPIWGFIIDRTKSKHGQSRPYFLWMCIPFALFTVLTFTTPHLDGTWKVVYATATYILAGICYTGIAIPITSILPNLTRDPNERVILNSFRMVGGNVGNFAAVTFTLPLVAFFGGGNDQKGFTLTVGLFAIIAVIMFLIAFVDLKEINTEKIKAIPVKTSVKAIKGNWPWFIIVSANLLFWIALTVRTSTLVYYFQYNIGNKNLVPLINGISIIQVIGMAAIPFIVKFSSKRSTMIIGFVLAAIGQVIMSFAGTALSVIIIGWIIGCIGSGIACSMPFAMLSDTVDYGEWKTGIRASGFLTAIGSAFCIKAGAGIGGFIPTQVMAAFGYVPNAAQTHASLFGIQFSFIWLPTIIFALGIIPMLFYRKYEKNELQIRNDLTAKKAS</sequence>
<dbReference type="PANTHER" id="PTHR11328:SF24">
    <property type="entry name" value="MAJOR FACILITATOR SUPERFAMILY (MFS) PROFILE DOMAIN-CONTAINING PROTEIN"/>
    <property type="match status" value="1"/>
</dbReference>
<dbReference type="Pfam" id="PF13347">
    <property type="entry name" value="MFS_2"/>
    <property type="match status" value="1"/>
</dbReference>
<feature type="transmembrane region" description="Helical" evidence="1">
    <location>
        <begin position="114"/>
        <end position="139"/>
    </location>
</feature>
<dbReference type="InterPro" id="IPR001927">
    <property type="entry name" value="Na/Gal_symport"/>
</dbReference>